<dbReference type="AlphaFoldDB" id="A0A6A6BZI2"/>
<dbReference type="SUPFAM" id="SSF53067">
    <property type="entry name" value="Actin-like ATPase domain"/>
    <property type="match status" value="1"/>
</dbReference>
<sequence>MGSTNEPSVQHHWELEPVFRRVAHTAATEPAATNSLVQPTNVAQDRFQASPVRQPVDSRAVGHATPGTESTSVQRRSRLIIALDFGTAYSSVSYARIDPGVDPKAIAKDEIRCINNYESADGGSDARANAQADNVPTKLLYLGQKVPGLSDSETDEDSDDGYLSNIDVQPVSQREHDGHGRRKRGRKPAICTSRRKSKPAWSRPEGLNVHWGFVVTAYQNNQHGLARYEQKEAVELIKLTLARDNGQDEELQSQTRDLAAQIERLKSRSIVEDRDHLMCDYLARLLQHAKAILLGKGLLEGAQLEYVMSVPVAWSQSACRTMHNVLARAIQSCRLDTLAQNLIPDLFIVSEPEAAAQYVLASLGSKGRLRQGEVFIILDAGGGTVDITTYQVTSSNTEPLRLQGEMIPPDGALCGSSLITQRYLQKLKAKLYEIDPWGDRELLEGSAVAIANRWDLLDKPYIDVAHKKGMRLKYGGRQVYKQREIKWTEQEIREVFEPSLKGTIELLQGQLQLARSKTLIVSKLITVGGFGMSPSLRGRIREVLASRNDSGEQIEAIWPQEFSSSAVARGALLRALDKRNGPSRISRSSFGFLRHERYGDADEHKEAGAAKEMDPVDNIEYVRNTIHWVIQAGEELPSPFETEPILSCHTFNSSETKLQCGEKLYVSQRTHRSHFKFDHPQNQGAELLSDIVIDVSDLRRELPLEPLEPKADVGERTKVKNKNIRVVRFDLVVSVEGKQLKFEARWPPGARTPDEVRIRKSGYVSLAPSFSPGVA</sequence>
<dbReference type="PANTHER" id="PTHR42749">
    <property type="entry name" value="CELL SHAPE-DETERMINING PROTEIN MREB"/>
    <property type="match status" value="1"/>
</dbReference>
<organism evidence="2 3">
    <name type="scientific">Zasmidium cellare ATCC 36951</name>
    <dbReference type="NCBI Taxonomy" id="1080233"/>
    <lineage>
        <taxon>Eukaryota</taxon>
        <taxon>Fungi</taxon>
        <taxon>Dikarya</taxon>
        <taxon>Ascomycota</taxon>
        <taxon>Pezizomycotina</taxon>
        <taxon>Dothideomycetes</taxon>
        <taxon>Dothideomycetidae</taxon>
        <taxon>Mycosphaerellales</taxon>
        <taxon>Mycosphaerellaceae</taxon>
        <taxon>Zasmidium</taxon>
    </lineage>
</organism>
<gene>
    <name evidence="2" type="ORF">M409DRAFT_29292</name>
</gene>
<protein>
    <submittedName>
        <fullName evidence="2">Uncharacterized protein</fullName>
    </submittedName>
</protein>
<dbReference type="RefSeq" id="XP_033661096.1">
    <property type="nucleotide sequence ID" value="XM_033809398.1"/>
</dbReference>
<keyword evidence="3" id="KW-1185">Reference proteome</keyword>
<dbReference type="InterPro" id="IPR043129">
    <property type="entry name" value="ATPase_NBD"/>
</dbReference>
<dbReference type="EMBL" id="ML993628">
    <property type="protein sequence ID" value="KAF2160207.1"/>
    <property type="molecule type" value="Genomic_DNA"/>
</dbReference>
<dbReference type="OrthoDB" id="2963168at2759"/>
<dbReference type="PANTHER" id="PTHR42749:SF8">
    <property type="entry name" value="HSP70 FAMILY PROTEIN (AFU_ORTHOLOGUE AFUA_3G13740)"/>
    <property type="match status" value="1"/>
</dbReference>
<dbReference type="Gene3D" id="3.30.420.40">
    <property type="match status" value="2"/>
</dbReference>
<evidence type="ECO:0000313" key="2">
    <source>
        <dbReference type="EMBL" id="KAF2160207.1"/>
    </source>
</evidence>
<dbReference type="Proteomes" id="UP000799537">
    <property type="component" value="Unassembled WGS sequence"/>
</dbReference>
<feature type="compositionally biased region" description="Basic residues" evidence="1">
    <location>
        <begin position="179"/>
        <end position="198"/>
    </location>
</feature>
<feature type="region of interest" description="Disordered" evidence="1">
    <location>
        <begin position="147"/>
        <end position="203"/>
    </location>
</feature>
<accession>A0A6A6BZI2</accession>
<dbReference type="Gene3D" id="3.90.640.10">
    <property type="entry name" value="Actin, Chain A, domain 4"/>
    <property type="match status" value="1"/>
</dbReference>
<dbReference type="GeneID" id="54562670"/>
<dbReference type="CDD" id="cd10170">
    <property type="entry name" value="ASKHA_NBD_HSP70"/>
    <property type="match status" value="1"/>
</dbReference>
<reference evidence="2" key="1">
    <citation type="journal article" date="2020" name="Stud. Mycol.">
        <title>101 Dothideomycetes genomes: a test case for predicting lifestyles and emergence of pathogens.</title>
        <authorList>
            <person name="Haridas S."/>
            <person name="Albert R."/>
            <person name="Binder M."/>
            <person name="Bloem J."/>
            <person name="Labutti K."/>
            <person name="Salamov A."/>
            <person name="Andreopoulos B."/>
            <person name="Baker S."/>
            <person name="Barry K."/>
            <person name="Bills G."/>
            <person name="Bluhm B."/>
            <person name="Cannon C."/>
            <person name="Castanera R."/>
            <person name="Culley D."/>
            <person name="Daum C."/>
            <person name="Ezra D."/>
            <person name="Gonzalez J."/>
            <person name="Henrissat B."/>
            <person name="Kuo A."/>
            <person name="Liang C."/>
            <person name="Lipzen A."/>
            <person name="Lutzoni F."/>
            <person name="Magnuson J."/>
            <person name="Mondo S."/>
            <person name="Nolan M."/>
            <person name="Ohm R."/>
            <person name="Pangilinan J."/>
            <person name="Park H.-J."/>
            <person name="Ramirez L."/>
            <person name="Alfaro M."/>
            <person name="Sun H."/>
            <person name="Tritt A."/>
            <person name="Yoshinaga Y."/>
            <person name="Zwiers L.-H."/>
            <person name="Turgeon B."/>
            <person name="Goodwin S."/>
            <person name="Spatafora J."/>
            <person name="Crous P."/>
            <person name="Grigoriev I."/>
        </authorList>
    </citation>
    <scope>NUCLEOTIDE SEQUENCE</scope>
    <source>
        <strain evidence="2">ATCC 36951</strain>
    </source>
</reference>
<evidence type="ECO:0000313" key="3">
    <source>
        <dbReference type="Proteomes" id="UP000799537"/>
    </source>
</evidence>
<feature type="region of interest" description="Disordered" evidence="1">
    <location>
        <begin position="53"/>
        <end position="72"/>
    </location>
</feature>
<evidence type="ECO:0000256" key="1">
    <source>
        <dbReference type="SAM" id="MobiDB-lite"/>
    </source>
</evidence>
<proteinExistence type="predicted"/>
<name>A0A6A6BZI2_ZASCE</name>